<sequence length="287" mass="31890">MLEKLIITVLAEDSVLYESPFLGQHGVCFFVEAYGKEKRNILIDVGQNIQAIAHNMELMGISFKEIDAIVLTHCHYDHTQGIVEVLELIGKKEVSVVAHPDIFRLNFITDPFIRHVGVMREGIKEKIEENGGRLFLTRDPLEIMPGVITTGEVERVTDFEEVGISLKTITEDGRIVEDVMKDDISFVANIKGKGIVIISGCSHAGIVNITKRAVKLTGEDKILAIIGGLHLIDASSERISKTVQALKEFDIELISAGHCTGFKAQVELYKAFGERFVPLHTGMKFEF</sequence>
<gene>
    <name evidence="2" type="ORF">EV203_10849</name>
</gene>
<dbReference type="EMBL" id="SLWU01000008">
    <property type="protein sequence ID" value="TCO66952.1"/>
    <property type="molecule type" value="Genomic_DNA"/>
</dbReference>
<reference evidence="2 3" key="1">
    <citation type="submission" date="2019-03" db="EMBL/GenBank/DDBJ databases">
        <title>Genomic Encyclopedia of Type Strains, Phase IV (KMG-IV): sequencing the most valuable type-strain genomes for metagenomic binning, comparative biology and taxonomic classification.</title>
        <authorList>
            <person name="Goeker M."/>
        </authorList>
    </citation>
    <scope>NUCLEOTIDE SEQUENCE [LARGE SCALE GENOMIC DNA]</scope>
    <source>
        <strain evidence="2 3">DSM 13054</strain>
    </source>
</reference>
<proteinExistence type="predicted"/>
<dbReference type="SMART" id="SM00849">
    <property type="entry name" value="Lactamase_B"/>
    <property type="match status" value="1"/>
</dbReference>
<evidence type="ECO:0000313" key="2">
    <source>
        <dbReference type="EMBL" id="TCO66952.1"/>
    </source>
</evidence>
<organism evidence="2 3">
    <name type="scientific">Caldanaerobacter subterraneus</name>
    <dbReference type="NCBI Taxonomy" id="911092"/>
    <lineage>
        <taxon>Bacteria</taxon>
        <taxon>Bacillati</taxon>
        <taxon>Bacillota</taxon>
        <taxon>Clostridia</taxon>
        <taxon>Thermoanaerobacterales</taxon>
        <taxon>Thermoanaerobacteraceae</taxon>
        <taxon>Caldanaerobacter</taxon>
    </lineage>
</organism>
<accession>A0A4R2K514</accession>
<feature type="domain" description="Metallo-beta-lactamase" evidence="1">
    <location>
        <begin position="25"/>
        <end position="258"/>
    </location>
</feature>
<dbReference type="CDD" id="cd07713">
    <property type="entry name" value="DHPS-like_MBL-fold"/>
    <property type="match status" value="1"/>
</dbReference>
<dbReference type="InterPro" id="IPR036866">
    <property type="entry name" value="RibonucZ/Hydroxyglut_hydro"/>
</dbReference>
<dbReference type="AlphaFoldDB" id="A0A4R2K514"/>
<protein>
    <submittedName>
        <fullName evidence="2">7, 8-dihydropterin-6-yl-methyl-4-(Beta-D-ribofuranosyl)aminobenzene 5'-phosphate synthase</fullName>
    </submittedName>
</protein>
<dbReference type="PANTHER" id="PTHR13754:SF18">
    <property type="entry name" value="7,8-DIHYDROPTERIN-6-METHYL-4-(BETA-D-RIBOFURANOSYL)-AMINOBENZENE-5'-PHOSPHATE SYNTHASE"/>
    <property type="match status" value="1"/>
</dbReference>
<dbReference type="SUPFAM" id="SSF56281">
    <property type="entry name" value="Metallo-hydrolase/oxidoreductase"/>
    <property type="match status" value="1"/>
</dbReference>
<dbReference type="InterPro" id="IPR041712">
    <property type="entry name" value="DHPS-like_MBL-fold"/>
</dbReference>
<dbReference type="GO" id="GO:0016740">
    <property type="term" value="F:transferase activity"/>
    <property type="evidence" value="ECO:0007669"/>
    <property type="project" value="TreeGrafter"/>
</dbReference>
<dbReference type="RefSeq" id="WP_132039435.1">
    <property type="nucleotide sequence ID" value="NZ_SLWU01000008.1"/>
</dbReference>
<dbReference type="Pfam" id="PF00753">
    <property type="entry name" value="Lactamase_B"/>
    <property type="match status" value="1"/>
</dbReference>
<dbReference type="InterPro" id="IPR001279">
    <property type="entry name" value="Metallo-B-lactamas"/>
</dbReference>
<dbReference type="InterPro" id="IPR052926">
    <property type="entry name" value="Metallo-beta-lactamase_dom"/>
</dbReference>
<dbReference type="Proteomes" id="UP000294886">
    <property type="component" value="Unassembled WGS sequence"/>
</dbReference>
<dbReference type="PANTHER" id="PTHR13754">
    <property type="entry name" value="METALLO-BETA-LACTAMASE SUPERFAMILY PROTEIN"/>
    <property type="match status" value="1"/>
</dbReference>
<name>A0A4R2K514_9THEO</name>
<comment type="caution">
    <text evidence="2">The sequence shown here is derived from an EMBL/GenBank/DDBJ whole genome shotgun (WGS) entry which is preliminary data.</text>
</comment>
<evidence type="ECO:0000259" key="1">
    <source>
        <dbReference type="SMART" id="SM00849"/>
    </source>
</evidence>
<dbReference type="Gene3D" id="3.60.15.10">
    <property type="entry name" value="Ribonuclease Z/Hydroxyacylglutathione hydrolase-like"/>
    <property type="match status" value="1"/>
</dbReference>
<evidence type="ECO:0000313" key="3">
    <source>
        <dbReference type="Proteomes" id="UP000294886"/>
    </source>
</evidence>